<evidence type="ECO:0000313" key="10">
    <source>
        <dbReference type="Proteomes" id="UP000447434"/>
    </source>
</evidence>
<keyword evidence="6" id="KW-0472">Membrane</keyword>
<dbReference type="AlphaFoldDB" id="A0A6A4PR41"/>
<dbReference type="PANTHER" id="PTHR27009">
    <property type="entry name" value="RUST RESISTANCE KINASE LR10-RELATED"/>
    <property type="match status" value="1"/>
</dbReference>
<reference evidence="10" key="1">
    <citation type="journal article" date="2020" name="Nat. Commun.">
        <title>Genome sequence of the cluster root forming white lupin.</title>
        <authorList>
            <person name="Hufnagel B."/>
            <person name="Marques A."/>
            <person name="Soriano A."/>
            <person name="Marques L."/>
            <person name="Divol F."/>
            <person name="Doumas P."/>
            <person name="Sallet E."/>
            <person name="Mancinotti D."/>
            <person name="Carrere S."/>
            <person name="Marande W."/>
            <person name="Arribat S."/>
            <person name="Keller J."/>
            <person name="Huneau C."/>
            <person name="Blein T."/>
            <person name="Aime D."/>
            <person name="Laguerre M."/>
            <person name="Taylor J."/>
            <person name="Schubert V."/>
            <person name="Nelson M."/>
            <person name="Geu-Flores F."/>
            <person name="Crespi M."/>
            <person name="Gallardo-Guerrero K."/>
            <person name="Delaux P.-M."/>
            <person name="Salse J."/>
            <person name="Berges H."/>
            <person name="Guyot R."/>
            <person name="Gouzy J."/>
            <person name="Peret B."/>
        </authorList>
    </citation>
    <scope>NUCLEOTIDE SEQUENCE [LARGE SCALE GENOMIC DNA]</scope>
    <source>
        <strain evidence="10">cv. Amiga</strain>
    </source>
</reference>
<evidence type="ECO:0000256" key="3">
    <source>
        <dbReference type="ARBA" id="ARBA00022692"/>
    </source>
</evidence>
<dbReference type="InterPro" id="IPR045874">
    <property type="entry name" value="LRK10/LRL21-25-like"/>
</dbReference>
<evidence type="ECO:0000256" key="7">
    <source>
        <dbReference type="ARBA" id="ARBA00023180"/>
    </source>
</evidence>
<dbReference type="EMBL" id="WOCE01000011">
    <property type="protein sequence ID" value="KAE9604003.1"/>
    <property type="molecule type" value="Genomic_DNA"/>
</dbReference>
<proteinExistence type="predicted"/>
<comment type="caution">
    <text evidence="9">The sequence shown here is derived from an EMBL/GenBank/DDBJ whole genome shotgun (WGS) entry which is preliminary data.</text>
</comment>
<keyword evidence="10" id="KW-1185">Reference proteome</keyword>
<evidence type="ECO:0000256" key="2">
    <source>
        <dbReference type="ARBA" id="ARBA00022527"/>
    </source>
</evidence>
<comment type="subcellular location">
    <subcellularLocation>
        <location evidence="1">Membrane</location>
        <topology evidence="1">Single-pass type I membrane protein</topology>
    </subcellularLocation>
</comment>
<sequence length="125" mass="14537">MLLMEMATRRKNLNAFAEDSNQIYFPFWVYGQLQDGHTPQIENDTEEEMKLATRMMLVALWCIQTRPSDRPSMLKVLEMLEQDQDIQLPPKPYLYPQDTTSEEEEVIDNISSTSDISISESKEST</sequence>
<evidence type="ECO:0000256" key="6">
    <source>
        <dbReference type="ARBA" id="ARBA00023136"/>
    </source>
</evidence>
<name>A0A6A4PR41_LUPAL</name>
<evidence type="ECO:0000256" key="1">
    <source>
        <dbReference type="ARBA" id="ARBA00004479"/>
    </source>
</evidence>
<evidence type="ECO:0000256" key="5">
    <source>
        <dbReference type="ARBA" id="ARBA00022989"/>
    </source>
</evidence>
<feature type="compositionally biased region" description="Low complexity" evidence="8">
    <location>
        <begin position="108"/>
        <end position="119"/>
    </location>
</feature>
<evidence type="ECO:0000313" key="9">
    <source>
        <dbReference type="EMBL" id="KAE9604003.1"/>
    </source>
</evidence>
<dbReference type="GO" id="GO:0016020">
    <property type="term" value="C:membrane"/>
    <property type="evidence" value="ECO:0007669"/>
    <property type="project" value="UniProtKB-SubCell"/>
</dbReference>
<keyword evidence="5" id="KW-1133">Transmembrane helix</keyword>
<dbReference type="SUPFAM" id="SSF56112">
    <property type="entry name" value="Protein kinase-like (PK-like)"/>
    <property type="match status" value="1"/>
</dbReference>
<keyword evidence="3" id="KW-0812">Transmembrane</keyword>
<keyword evidence="2" id="KW-0418">Kinase</keyword>
<dbReference type="InterPro" id="IPR011009">
    <property type="entry name" value="Kinase-like_dom_sf"/>
</dbReference>
<feature type="region of interest" description="Disordered" evidence="8">
    <location>
        <begin position="88"/>
        <end position="125"/>
    </location>
</feature>
<evidence type="ECO:0000256" key="8">
    <source>
        <dbReference type="SAM" id="MobiDB-lite"/>
    </source>
</evidence>
<evidence type="ECO:0000256" key="4">
    <source>
        <dbReference type="ARBA" id="ARBA00022729"/>
    </source>
</evidence>
<keyword evidence="4" id="KW-0732">Signal</keyword>
<keyword evidence="2" id="KW-0723">Serine/threonine-protein kinase</keyword>
<dbReference type="OrthoDB" id="986097at2759"/>
<accession>A0A6A4PR41</accession>
<protein>
    <submittedName>
        <fullName evidence="9">Putative glycerophosphodiester phosphodiesterase</fullName>
    </submittedName>
</protein>
<keyword evidence="7" id="KW-0325">Glycoprotein</keyword>
<organism evidence="9 10">
    <name type="scientific">Lupinus albus</name>
    <name type="common">White lupine</name>
    <name type="synonym">Lupinus termis</name>
    <dbReference type="NCBI Taxonomy" id="3870"/>
    <lineage>
        <taxon>Eukaryota</taxon>
        <taxon>Viridiplantae</taxon>
        <taxon>Streptophyta</taxon>
        <taxon>Embryophyta</taxon>
        <taxon>Tracheophyta</taxon>
        <taxon>Spermatophyta</taxon>
        <taxon>Magnoliopsida</taxon>
        <taxon>eudicotyledons</taxon>
        <taxon>Gunneridae</taxon>
        <taxon>Pentapetalae</taxon>
        <taxon>rosids</taxon>
        <taxon>fabids</taxon>
        <taxon>Fabales</taxon>
        <taxon>Fabaceae</taxon>
        <taxon>Papilionoideae</taxon>
        <taxon>50 kb inversion clade</taxon>
        <taxon>genistoids sensu lato</taxon>
        <taxon>core genistoids</taxon>
        <taxon>Genisteae</taxon>
        <taxon>Lupinus</taxon>
    </lineage>
</organism>
<dbReference type="Proteomes" id="UP000447434">
    <property type="component" value="Chromosome 11"/>
</dbReference>
<dbReference type="GO" id="GO:0004674">
    <property type="term" value="F:protein serine/threonine kinase activity"/>
    <property type="evidence" value="ECO:0007669"/>
    <property type="project" value="UniProtKB-KW"/>
</dbReference>
<keyword evidence="2" id="KW-0808">Transferase</keyword>
<dbReference type="Gene3D" id="1.10.510.10">
    <property type="entry name" value="Transferase(Phosphotransferase) domain 1"/>
    <property type="match status" value="1"/>
</dbReference>
<gene>
    <name evidence="9" type="ORF">Lalb_Chr11g0066751</name>
</gene>